<dbReference type="InterPro" id="IPR006913">
    <property type="entry name" value="CENP-V/GFA"/>
</dbReference>
<evidence type="ECO:0000256" key="3">
    <source>
        <dbReference type="ARBA" id="ARBA00022833"/>
    </source>
</evidence>
<comment type="similarity">
    <text evidence="1">Belongs to the Gfa family.</text>
</comment>
<keyword evidence="6" id="KW-1185">Reference proteome</keyword>
<gene>
    <name evidence="5" type="ORF">GJW-30_1_01018</name>
</gene>
<dbReference type="InterPro" id="IPR052355">
    <property type="entry name" value="CENP-V-like"/>
</dbReference>
<dbReference type="InterPro" id="IPR011057">
    <property type="entry name" value="Mss4-like_sf"/>
</dbReference>
<evidence type="ECO:0000256" key="1">
    <source>
        <dbReference type="ARBA" id="ARBA00005495"/>
    </source>
</evidence>
<feature type="domain" description="CENP-V/GFA" evidence="4">
    <location>
        <begin position="5"/>
        <end position="125"/>
    </location>
</feature>
<dbReference type="KEGG" id="vgo:GJW-30_1_01018"/>
<keyword evidence="3" id="KW-0862">Zinc</keyword>
<dbReference type="Pfam" id="PF04828">
    <property type="entry name" value="GFA"/>
    <property type="match status" value="1"/>
</dbReference>
<reference evidence="5 6" key="1">
    <citation type="submission" date="2015-08" db="EMBL/GenBank/DDBJ databases">
        <title>Investigation of the bacterial diversity of lava forest soil.</title>
        <authorList>
            <person name="Lee J.S."/>
        </authorList>
    </citation>
    <scope>NUCLEOTIDE SEQUENCE [LARGE SCALE GENOMIC DNA]</scope>
    <source>
        <strain evidence="5 6">GJW-30</strain>
    </source>
</reference>
<dbReference type="Proteomes" id="UP000236884">
    <property type="component" value="Chromosome"/>
</dbReference>
<evidence type="ECO:0000256" key="2">
    <source>
        <dbReference type="ARBA" id="ARBA00022723"/>
    </source>
</evidence>
<keyword evidence="2" id="KW-0479">Metal-binding</keyword>
<accession>A0A0S3PRJ6</accession>
<sequence>MLKTFHGSCHCGAVTYEADLDLSAGTSRCNCTICTKSRNWGIGIKPDAFRLTAGEDNLADYSRSDAAHHRFCRTCGIKTHGHGEIPEIGGAYVSVVLATLNDVTPEELIAAPVTYCDGRNNNWWNPPAETRHL</sequence>
<organism evidence="5 6">
    <name type="scientific">Variibacter gotjawalensis</name>
    <dbReference type="NCBI Taxonomy" id="1333996"/>
    <lineage>
        <taxon>Bacteria</taxon>
        <taxon>Pseudomonadati</taxon>
        <taxon>Pseudomonadota</taxon>
        <taxon>Alphaproteobacteria</taxon>
        <taxon>Hyphomicrobiales</taxon>
        <taxon>Nitrobacteraceae</taxon>
        <taxon>Variibacter</taxon>
    </lineage>
</organism>
<dbReference type="EMBL" id="AP014946">
    <property type="protein sequence ID" value="BAT58492.1"/>
    <property type="molecule type" value="Genomic_DNA"/>
</dbReference>
<dbReference type="PROSITE" id="PS51891">
    <property type="entry name" value="CENP_V_GFA"/>
    <property type="match status" value="1"/>
</dbReference>
<dbReference type="AlphaFoldDB" id="A0A0S3PRJ6"/>
<evidence type="ECO:0000259" key="4">
    <source>
        <dbReference type="PROSITE" id="PS51891"/>
    </source>
</evidence>
<dbReference type="RefSeq" id="WP_096352493.1">
    <property type="nucleotide sequence ID" value="NZ_AP014946.1"/>
</dbReference>
<protein>
    <submittedName>
        <fullName evidence="5">Glutathione-dependent formaldehyde-activating enzyme</fullName>
    </submittedName>
</protein>
<evidence type="ECO:0000313" key="5">
    <source>
        <dbReference type="EMBL" id="BAT58492.1"/>
    </source>
</evidence>
<dbReference type="PANTHER" id="PTHR28620:SF1">
    <property type="entry name" value="CENP-V_GFA DOMAIN-CONTAINING PROTEIN"/>
    <property type="match status" value="1"/>
</dbReference>
<dbReference type="OrthoDB" id="9805575at2"/>
<dbReference type="GO" id="GO:0016846">
    <property type="term" value="F:carbon-sulfur lyase activity"/>
    <property type="evidence" value="ECO:0007669"/>
    <property type="project" value="InterPro"/>
</dbReference>
<proteinExistence type="inferred from homology"/>
<dbReference type="PANTHER" id="PTHR28620">
    <property type="entry name" value="CENTROMERE PROTEIN V"/>
    <property type="match status" value="1"/>
</dbReference>
<dbReference type="GO" id="GO:0046872">
    <property type="term" value="F:metal ion binding"/>
    <property type="evidence" value="ECO:0007669"/>
    <property type="project" value="UniProtKB-KW"/>
</dbReference>
<evidence type="ECO:0000313" key="6">
    <source>
        <dbReference type="Proteomes" id="UP000236884"/>
    </source>
</evidence>
<dbReference type="Gene3D" id="2.170.150.70">
    <property type="match status" value="1"/>
</dbReference>
<dbReference type="SUPFAM" id="SSF51316">
    <property type="entry name" value="Mss4-like"/>
    <property type="match status" value="1"/>
</dbReference>
<name>A0A0S3PRJ6_9BRAD</name>